<keyword evidence="3" id="KW-1185">Reference proteome</keyword>
<gene>
    <name evidence="2" type="ORF">Sste5346_007333</name>
</gene>
<organism evidence="2 3">
    <name type="scientific">Sporothrix stenoceras</name>
    <dbReference type="NCBI Taxonomy" id="5173"/>
    <lineage>
        <taxon>Eukaryota</taxon>
        <taxon>Fungi</taxon>
        <taxon>Dikarya</taxon>
        <taxon>Ascomycota</taxon>
        <taxon>Pezizomycotina</taxon>
        <taxon>Sordariomycetes</taxon>
        <taxon>Sordariomycetidae</taxon>
        <taxon>Ophiostomatales</taxon>
        <taxon>Ophiostomataceae</taxon>
        <taxon>Sporothrix</taxon>
    </lineage>
</organism>
<name>A0ABR3YVH9_9PEZI</name>
<evidence type="ECO:0000313" key="3">
    <source>
        <dbReference type="Proteomes" id="UP001583186"/>
    </source>
</evidence>
<dbReference type="EMBL" id="JAWCUI010000048">
    <property type="protein sequence ID" value="KAL1891989.1"/>
    <property type="molecule type" value="Genomic_DNA"/>
</dbReference>
<reference evidence="2 3" key="1">
    <citation type="journal article" date="2024" name="IMA Fungus">
        <title>IMA Genome - F19 : A genome assembly and annotation guide to empower mycologists, including annotated draft genome sequences of Ceratocystis pirilliformis, Diaporthe australafricana, Fusarium ophioides, Paecilomyces lecythidis, and Sporothrix stenoceras.</title>
        <authorList>
            <person name="Aylward J."/>
            <person name="Wilson A.M."/>
            <person name="Visagie C.M."/>
            <person name="Spraker J."/>
            <person name="Barnes I."/>
            <person name="Buitendag C."/>
            <person name="Ceriani C."/>
            <person name="Del Mar Angel L."/>
            <person name="du Plessis D."/>
            <person name="Fuchs T."/>
            <person name="Gasser K."/>
            <person name="Kramer D."/>
            <person name="Li W."/>
            <person name="Munsamy K."/>
            <person name="Piso A."/>
            <person name="Price J.L."/>
            <person name="Sonnekus B."/>
            <person name="Thomas C."/>
            <person name="van der Nest A."/>
            <person name="van Dijk A."/>
            <person name="van Heerden A."/>
            <person name="van Vuuren N."/>
            <person name="Yilmaz N."/>
            <person name="Duong T.A."/>
            <person name="van der Merwe N.A."/>
            <person name="Wingfield M.J."/>
            <person name="Wingfield B.D."/>
        </authorList>
    </citation>
    <scope>NUCLEOTIDE SEQUENCE [LARGE SCALE GENOMIC DNA]</scope>
    <source>
        <strain evidence="2 3">CMW 5346</strain>
    </source>
</reference>
<feature type="compositionally biased region" description="Pro residues" evidence="1">
    <location>
        <begin position="82"/>
        <end position="91"/>
    </location>
</feature>
<proteinExistence type="predicted"/>
<feature type="region of interest" description="Disordered" evidence="1">
    <location>
        <begin position="82"/>
        <end position="141"/>
    </location>
</feature>
<sequence>MLIPTFLRVATTFVGPALSVSQSAQSTHSAQTNTILPRLPDPNPNANAQPAPIPEPYTTWEPNGQPSVVNYVPTTPMPVPAPPPAAPPAAPPTTAWVQQPSPVPAAPPAPPPVPAPNTPTWTPGVAPAVPTPLPPPHGGPPAVAPPAAAGPPGVVVGGSATVILSPDKTVIVENPAITLPPYAEGGPPGDAVAAWTSAPPGWYATTYYACQGQGGCAWHIQIRPAATSGGI</sequence>
<comment type="caution">
    <text evidence="2">The sequence shown here is derived from an EMBL/GenBank/DDBJ whole genome shotgun (WGS) entry which is preliminary data.</text>
</comment>
<protein>
    <submittedName>
        <fullName evidence="2">Uncharacterized protein</fullName>
    </submittedName>
</protein>
<dbReference type="Proteomes" id="UP001583186">
    <property type="component" value="Unassembled WGS sequence"/>
</dbReference>
<evidence type="ECO:0000313" key="2">
    <source>
        <dbReference type="EMBL" id="KAL1891989.1"/>
    </source>
</evidence>
<feature type="compositionally biased region" description="Pro residues" evidence="1">
    <location>
        <begin position="129"/>
        <end position="141"/>
    </location>
</feature>
<evidence type="ECO:0000256" key="1">
    <source>
        <dbReference type="SAM" id="MobiDB-lite"/>
    </source>
</evidence>
<feature type="compositionally biased region" description="Pro residues" evidence="1">
    <location>
        <begin position="101"/>
        <end position="117"/>
    </location>
</feature>
<feature type="compositionally biased region" description="Low complexity" evidence="1">
    <location>
        <begin position="118"/>
        <end position="128"/>
    </location>
</feature>
<accession>A0ABR3YVH9</accession>
<feature type="region of interest" description="Disordered" evidence="1">
    <location>
        <begin position="37"/>
        <end position="64"/>
    </location>
</feature>